<dbReference type="FunFam" id="1.10.10.10:FF:000087">
    <property type="entry name" value="Transcriptional adapter 2"/>
    <property type="match status" value="1"/>
</dbReference>
<organism evidence="3 4">
    <name type="scientific">Trichoderma cornu-damae</name>
    <dbReference type="NCBI Taxonomy" id="654480"/>
    <lineage>
        <taxon>Eukaryota</taxon>
        <taxon>Fungi</taxon>
        <taxon>Dikarya</taxon>
        <taxon>Ascomycota</taxon>
        <taxon>Pezizomycotina</taxon>
        <taxon>Sordariomycetes</taxon>
        <taxon>Hypocreomycetidae</taxon>
        <taxon>Hypocreales</taxon>
        <taxon>Hypocreaceae</taxon>
        <taxon>Trichoderma</taxon>
    </lineage>
</organism>
<feature type="region of interest" description="Disordered" evidence="1">
    <location>
        <begin position="220"/>
        <end position="296"/>
    </location>
</feature>
<dbReference type="Pfam" id="PF04433">
    <property type="entry name" value="SWIRM"/>
    <property type="match status" value="1"/>
</dbReference>
<dbReference type="GO" id="GO:0003682">
    <property type="term" value="F:chromatin binding"/>
    <property type="evidence" value="ECO:0007669"/>
    <property type="project" value="TreeGrafter"/>
</dbReference>
<dbReference type="InterPro" id="IPR036388">
    <property type="entry name" value="WH-like_DNA-bd_sf"/>
</dbReference>
<evidence type="ECO:0000256" key="1">
    <source>
        <dbReference type="SAM" id="MobiDB-lite"/>
    </source>
</evidence>
<dbReference type="GO" id="GO:0006338">
    <property type="term" value="P:chromatin remodeling"/>
    <property type="evidence" value="ECO:0007669"/>
    <property type="project" value="TreeGrafter"/>
</dbReference>
<feature type="compositionally biased region" description="Pro residues" evidence="1">
    <location>
        <begin position="12"/>
        <end position="22"/>
    </location>
</feature>
<dbReference type="PANTHER" id="PTHR12374">
    <property type="entry name" value="TRANSCRIPTIONAL ADAPTOR 2 ADA2 -RELATED"/>
    <property type="match status" value="1"/>
</dbReference>
<dbReference type="OrthoDB" id="5598695at2759"/>
<dbReference type="Gene3D" id="1.10.10.10">
    <property type="entry name" value="Winged helix-like DNA-binding domain superfamily/Winged helix DNA-binding domain"/>
    <property type="match status" value="1"/>
</dbReference>
<evidence type="ECO:0000313" key="4">
    <source>
        <dbReference type="Proteomes" id="UP000827724"/>
    </source>
</evidence>
<evidence type="ECO:0000259" key="2">
    <source>
        <dbReference type="PROSITE" id="PS50934"/>
    </source>
</evidence>
<dbReference type="GO" id="GO:0006357">
    <property type="term" value="P:regulation of transcription by RNA polymerase II"/>
    <property type="evidence" value="ECO:0007669"/>
    <property type="project" value="TreeGrafter"/>
</dbReference>
<keyword evidence="4" id="KW-1185">Reference proteome</keyword>
<reference evidence="3" key="1">
    <citation type="submission" date="2021-08" db="EMBL/GenBank/DDBJ databases">
        <title>Chromosome-Level Trichoderma cornu-damae using Hi-C Data.</title>
        <authorList>
            <person name="Kim C.S."/>
        </authorList>
    </citation>
    <scope>NUCLEOTIDE SEQUENCE</scope>
    <source>
        <strain evidence="3">KA19-0412C</strain>
    </source>
</reference>
<dbReference type="InterPro" id="IPR007526">
    <property type="entry name" value="SWIRM"/>
</dbReference>
<gene>
    <name evidence="3" type="ORF">Trco_003386</name>
</gene>
<dbReference type="PROSITE" id="PS50934">
    <property type="entry name" value="SWIRM"/>
    <property type="match status" value="1"/>
</dbReference>
<feature type="compositionally biased region" description="Polar residues" evidence="1">
    <location>
        <begin position="122"/>
        <end position="131"/>
    </location>
</feature>
<dbReference type="GO" id="GO:0003713">
    <property type="term" value="F:transcription coactivator activity"/>
    <property type="evidence" value="ECO:0007669"/>
    <property type="project" value="TreeGrafter"/>
</dbReference>
<dbReference type="EMBL" id="JAIWOZ010000003">
    <property type="protein sequence ID" value="KAH6607073.1"/>
    <property type="molecule type" value="Genomic_DNA"/>
</dbReference>
<feature type="region of interest" description="Disordered" evidence="1">
    <location>
        <begin position="1"/>
        <end position="161"/>
    </location>
</feature>
<evidence type="ECO:0000313" key="3">
    <source>
        <dbReference type="EMBL" id="KAH6607073.1"/>
    </source>
</evidence>
<comment type="caution">
    <text evidence="3">The sequence shown here is derived from an EMBL/GenBank/DDBJ whole genome shotgun (WGS) entry which is preliminary data.</text>
</comment>
<dbReference type="AlphaFoldDB" id="A0A9P8TW46"/>
<proteinExistence type="predicted"/>
<dbReference type="Proteomes" id="UP000827724">
    <property type="component" value="Unassembled WGS sequence"/>
</dbReference>
<feature type="compositionally biased region" description="Low complexity" evidence="1">
    <location>
        <begin position="110"/>
        <end position="121"/>
    </location>
</feature>
<protein>
    <submittedName>
        <fullName evidence="3">Swirm domain-containing</fullName>
    </submittedName>
</protein>
<feature type="domain" description="SWIRM" evidence="2">
    <location>
        <begin position="321"/>
        <end position="418"/>
    </location>
</feature>
<dbReference type="InterPro" id="IPR009057">
    <property type="entry name" value="Homeodomain-like_sf"/>
</dbReference>
<dbReference type="SUPFAM" id="SSF46689">
    <property type="entry name" value="Homeodomain-like"/>
    <property type="match status" value="1"/>
</dbReference>
<accession>A0A9P8TW46</accession>
<name>A0A9P8TW46_9HYPO</name>
<feature type="compositionally biased region" description="Low complexity" evidence="1">
    <location>
        <begin position="265"/>
        <end position="275"/>
    </location>
</feature>
<dbReference type="PANTHER" id="PTHR12374:SF21">
    <property type="entry name" value="SWIRM DOMAIN-CONTAINING PROTEIN FUN19-RELATED"/>
    <property type="match status" value="1"/>
</dbReference>
<dbReference type="GO" id="GO:0070210">
    <property type="term" value="C:Rpd3L-Expanded complex"/>
    <property type="evidence" value="ECO:0007669"/>
    <property type="project" value="TreeGrafter"/>
</dbReference>
<sequence>MATSLPHGDSPAAPPKAAPAPPMSGKNKLAISNLMSPPDNLLETFNHRQGRRQQPAPLPSIMDAVATVTADNGRHGRSASHNEHPLPMSPPISPFTNPVSSNSGGGNSTSGGSSRSSGDGNTPSTTPSQAIQDPVLYPVDEYPPSSPVQPPLFASGDIQRSEPDEVNPVWAQMIAPNNASPGSEEVVMFCPRIMELYLKDPRGWLRRERDYLIADRKARAERRQANQPAKPIAAKPARSQRAADRVSKPQASAPRPIRSSVAGLPSSSAAAIPRPASRRRPSATPDPSRRIVAPNREDKDFRSLPDYCPPLTSLPNKANSLKVDWKGQPIDLTNDPNHHLLHPDEIVLASNLRLDCATYLTSKRRIFERRLQCLRTGKEFRKTDAQQACKIDVNKASKLWTAFDKVGWLNAEWVRGYL</sequence>